<organism evidence="2 3">
    <name type="scientific">Iphiclides podalirius</name>
    <name type="common">scarce swallowtail</name>
    <dbReference type="NCBI Taxonomy" id="110791"/>
    <lineage>
        <taxon>Eukaryota</taxon>
        <taxon>Metazoa</taxon>
        <taxon>Ecdysozoa</taxon>
        <taxon>Arthropoda</taxon>
        <taxon>Hexapoda</taxon>
        <taxon>Insecta</taxon>
        <taxon>Pterygota</taxon>
        <taxon>Neoptera</taxon>
        <taxon>Endopterygota</taxon>
        <taxon>Lepidoptera</taxon>
        <taxon>Glossata</taxon>
        <taxon>Ditrysia</taxon>
        <taxon>Papilionoidea</taxon>
        <taxon>Papilionidae</taxon>
        <taxon>Papilioninae</taxon>
        <taxon>Iphiclides</taxon>
    </lineage>
</organism>
<sequence length="91" mass="9950">MLLSGKFAFIISMSLIECTERKAGLVVLPPLVIGYEDLIAEDTQESIKKLDTSFLDTVMEGDTMDTEVLKGKGNVNGANRMPRNEIGFGPQ</sequence>
<accession>A0ABN8HVM4</accession>
<protein>
    <submittedName>
        <fullName evidence="2">Uncharacterized protein</fullName>
    </submittedName>
</protein>
<dbReference type="Proteomes" id="UP000837857">
    <property type="component" value="Chromosome 14"/>
</dbReference>
<reference evidence="2" key="1">
    <citation type="submission" date="2022-03" db="EMBL/GenBank/DDBJ databases">
        <authorList>
            <person name="Martin H S."/>
        </authorList>
    </citation>
    <scope>NUCLEOTIDE SEQUENCE</scope>
</reference>
<gene>
    <name evidence="2" type="ORF">IPOD504_LOCUS3571</name>
</gene>
<evidence type="ECO:0000256" key="1">
    <source>
        <dbReference type="SAM" id="MobiDB-lite"/>
    </source>
</evidence>
<keyword evidence="3" id="KW-1185">Reference proteome</keyword>
<dbReference type="EMBL" id="OW152826">
    <property type="protein sequence ID" value="CAH2042084.1"/>
    <property type="molecule type" value="Genomic_DNA"/>
</dbReference>
<feature type="non-terminal residue" evidence="2">
    <location>
        <position position="1"/>
    </location>
</feature>
<name>A0ABN8HVM4_9NEOP</name>
<evidence type="ECO:0000313" key="3">
    <source>
        <dbReference type="Proteomes" id="UP000837857"/>
    </source>
</evidence>
<evidence type="ECO:0000313" key="2">
    <source>
        <dbReference type="EMBL" id="CAH2042084.1"/>
    </source>
</evidence>
<proteinExistence type="predicted"/>
<feature type="region of interest" description="Disordered" evidence="1">
    <location>
        <begin position="69"/>
        <end position="91"/>
    </location>
</feature>